<dbReference type="PANTHER" id="PTHR24249:SF406">
    <property type="entry name" value="G-PROTEIN COUPLED RECEPTORS FAMILY 1 PROFILE DOMAIN-CONTAINING PROTEIN"/>
    <property type="match status" value="1"/>
</dbReference>
<dbReference type="CDD" id="cd00637">
    <property type="entry name" value="7tm_classA_rhodopsin-like"/>
    <property type="match status" value="1"/>
</dbReference>
<accession>A0AAW1USJ1</accession>
<name>A0AAW1USJ1_9CUCU</name>
<feature type="transmembrane region" description="Helical" evidence="10">
    <location>
        <begin position="165"/>
        <end position="191"/>
    </location>
</feature>
<feature type="transmembrane region" description="Helical" evidence="10">
    <location>
        <begin position="70"/>
        <end position="99"/>
    </location>
</feature>
<feature type="transmembrane region" description="Helical" evidence="10">
    <location>
        <begin position="242"/>
        <end position="265"/>
    </location>
</feature>
<evidence type="ECO:0000256" key="10">
    <source>
        <dbReference type="SAM" id="Phobius"/>
    </source>
</evidence>
<dbReference type="PANTHER" id="PTHR24249">
    <property type="entry name" value="HISTAMINE RECEPTOR-RELATED G-PROTEIN COUPLED RECEPTOR"/>
    <property type="match status" value="1"/>
</dbReference>
<keyword evidence="8" id="KW-0675">Receptor</keyword>
<keyword evidence="5 10" id="KW-1133">Transmembrane helix</keyword>
<comment type="similarity">
    <text evidence="2">Belongs to the G-protein coupled receptor 1 family.</text>
</comment>
<dbReference type="Pfam" id="PF00001">
    <property type="entry name" value="7tm_1"/>
    <property type="match status" value="1"/>
</dbReference>
<keyword evidence="6" id="KW-0297">G-protein coupled receptor</keyword>
<keyword evidence="4 10" id="KW-0812">Transmembrane</keyword>
<feature type="transmembrane region" description="Helical" evidence="10">
    <location>
        <begin position="42"/>
        <end position="64"/>
    </location>
</feature>
<dbReference type="PROSITE" id="PS50262">
    <property type="entry name" value="G_PROTEIN_RECEP_F1_2"/>
    <property type="match status" value="1"/>
</dbReference>
<comment type="subcellular location">
    <subcellularLocation>
        <location evidence="1">Cell membrane</location>
        <topology evidence="1">Multi-pass membrane protein</topology>
    </subcellularLocation>
</comment>
<dbReference type="AlphaFoldDB" id="A0AAW1USJ1"/>
<comment type="caution">
    <text evidence="12">The sequence shown here is derived from an EMBL/GenBank/DDBJ whole genome shotgun (WGS) entry which is preliminary data.</text>
</comment>
<dbReference type="Proteomes" id="UP001431783">
    <property type="component" value="Unassembled WGS sequence"/>
</dbReference>
<feature type="transmembrane region" description="Helical" evidence="10">
    <location>
        <begin position="285"/>
        <end position="307"/>
    </location>
</feature>
<dbReference type="EMBL" id="JARQZJ010000091">
    <property type="protein sequence ID" value="KAK9883503.1"/>
    <property type="molecule type" value="Genomic_DNA"/>
</dbReference>
<evidence type="ECO:0000256" key="9">
    <source>
        <dbReference type="ARBA" id="ARBA00023224"/>
    </source>
</evidence>
<dbReference type="InterPro" id="IPR050569">
    <property type="entry name" value="TAAR"/>
</dbReference>
<evidence type="ECO:0000256" key="3">
    <source>
        <dbReference type="ARBA" id="ARBA00022475"/>
    </source>
</evidence>
<dbReference type="InterPro" id="IPR017452">
    <property type="entry name" value="GPCR_Rhodpsn_7TM"/>
</dbReference>
<keyword evidence="13" id="KW-1185">Reference proteome</keyword>
<dbReference type="GO" id="GO:0004930">
    <property type="term" value="F:G protein-coupled receptor activity"/>
    <property type="evidence" value="ECO:0007669"/>
    <property type="project" value="UniProtKB-KW"/>
</dbReference>
<gene>
    <name evidence="12" type="ORF">WA026_001678</name>
</gene>
<evidence type="ECO:0000256" key="2">
    <source>
        <dbReference type="ARBA" id="ARBA00010663"/>
    </source>
</evidence>
<keyword evidence="9" id="KW-0807">Transducer</keyword>
<sequence>MLSLFISVPLTLIAIVGPVLNGCVVIAILFSRQIFSVNQVLLLHLGVLNLILGILYLIFFVPSFTVHDWISLGIFCSFYGFFFTLFHSLILWTICGLNCDRYYAIASPLHYGFIVSKKKVFIGLSIGWLVSLGLCIPPLLKLAPYGYIHGPASCSPNYKYGKGFWLYSLIYTIFTMLIPATLIICCNLKVLMIARYHRHRIASAIYEVTLSAQVAITHQRNPFFLSTTATTEGPPKLKGRSAILTVFQLLGSFLVLYFPYYTLVIWQSLAETLVKNEEDAQIHPYFYTIVSTLLISSVPINGFLYGVKNKILQKTFQNYLRKKQTKSEVNQEIQARTPSTCGSRRPSLTPFNFFTRPTIQRRLSEAFIDTRKNIASPKKSKMKRIASDIVWKPHSNATFNILSRNEIHKSLKHSISCNTLQLPSDAELVSVVRDDKKAIESNKHNSPKSSETHLFLHKLLTEQSERTVKTTILRNVIENSQKRSPRILITRAFSEESDQSNVNSPTKVFISKMHSSSSTSVLERKRRRMRYKIDDSESDESKFNQIEKPLLDKNYTNAKDSDSSETSDTSSGKIFMPIKSSKLIEDKIFNEKHSLLSCSQTKNIFNRENNTRKKLLKTSLKNVQPKDIVL</sequence>
<evidence type="ECO:0000313" key="12">
    <source>
        <dbReference type="EMBL" id="KAK9883503.1"/>
    </source>
</evidence>
<dbReference type="PRINTS" id="PR00237">
    <property type="entry name" value="GPCRRHODOPSN"/>
</dbReference>
<dbReference type="SUPFAM" id="SSF81321">
    <property type="entry name" value="Family A G protein-coupled receptor-like"/>
    <property type="match status" value="1"/>
</dbReference>
<keyword evidence="3" id="KW-1003">Cell membrane</keyword>
<evidence type="ECO:0000256" key="7">
    <source>
        <dbReference type="ARBA" id="ARBA00023136"/>
    </source>
</evidence>
<dbReference type="Gene3D" id="1.20.1070.10">
    <property type="entry name" value="Rhodopsin 7-helix transmembrane proteins"/>
    <property type="match status" value="1"/>
</dbReference>
<reference evidence="12 13" key="1">
    <citation type="submission" date="2023-03" db="EMBL/GenBank/DDBJ databases">
        <title>Genome insight into feeding habits of ladybird beetles.</title>
        <authorList>
            <person name="Li H.-S."/>
            <person name="Huang Y.-H."/>
            <person name="Pang H."/>
        </authorList>
    </citation>
    <scope>NUCLEOTIDE SEQUENCE [LARGE SCALE GENOMIC DNA]</scope>
    <source>
        <strain evidence="12">SYSU_2023b</strain>
        <tissue evidence="12">Whole body</tissue>
    </source>
</reference>
<feature type="transmembrane region" description="Helical" evidence="10">
    <location>
        <begin position="6"/>
        <end position="30"/>
    </location>
</feature>
<proteinExistence type="inferred from homology"/>
<evidence type="ECO:0000256" key="5">
    <source>
        <dbReference type="ARBA" id="ARBA00022989"/>
    </source>
</evidence>
<keyword evidence="7 10" id="KW-0472">Membrane</keyword>
<evidence type="ECO:0000256" key="4">
    <source>
        <dbReference type="ARBA" id="ARBA00022692"/>
    </source>
</evidence>
<evidence type="ECO:0000256" key="1">
    <source>
        <dbReference type="ARBA" id="ARBA00004651"/>
    </source>
</evidence>
<evidence type="ECO:0000259" key="11">
    <source>
        <dbReference type="PROSITE" id="PS50262"/>
    </source>
</evidence>
<dbReference type="InterPro" id="IPR000276">
    <property type="entry name" value="GPCR_Rhodpsn"/>
</dbReference>
<evidence type="ECO:0000256" key="8">
    <source>
        <dbReference type="ARBA" id="ARBA00023170"/>
    </source>
</evidence>
<evidence type="ECO:0000313" key="13">
    <source>
        <dbReference type="Proteomes" id="UP001431783"/>
    </source>
</evidence>
<feature type="domain" description="G-protein coupled receptors family 1 profile" evidence="11">
    <location>
        <begin position="20"/>
        <end position="305"/>
    </location>
</feature>
<organism evidence="12 13">
    <name type="scientific">Henosepilachna vigintioctopunctata</name>
    <dbReference type="NCBI Taxonomy" id="420089"/>
    <lineage>
        <taxon>Eukaryota</taxon>
        <taxon>Metazoa</taxon>
        <taxon>Ecdysozoa</taxon>
        <taxon>Arthropoda</taxon>
        <taxon>Hexapoda</taxon>
        <taxon>Insecta</taxon>
        <taxon>Pterygota</taxon>
        <taxon>Neoptera</taxon>
        <taxon>Endopterygota</taxon>
        <taxon>Coleoptera</taxon>
        <taxon>Polyphaga</taxon>
        <taxon>Cucujiformia</taxon>
        <taxon>Coccinelloidea</taxon>
        <taxon>Coccinellidae</taxon>
        <taxon>Epilachninae</taxon>
        <taxon>Epilachnini</taxon>
        <taxon>Henosepilachna</taxon>
    </lineage>
</organism>
<feature type="transmembrane region" description="Helical" evidence="10">
    <location>
        <begin position="120"/>
        <end position="140"/>
    </location>
</feature>
<protein>
    <recommendedName>
        <fullName evidence="11">G-protein coupled receptors family 1 profile domain-containing protein</fullName>
    </recommendedName>
</protein>
<evidence type="ECO:0000256" key="6">
    <source>
        <dbReference type="ARBA" id="ARBA00023040"/>
    </source>
</evidence>
<dbReference type="GO" id="GO:0005886">
    <property type="term" value="C:plasma membrane"/>
    <property type="evidence" value="ECO:0007669"/>
    <property type="project" value="UniProtKB-SubCell"/>
</dbReference>